<evidence type="ECO:0000259" key="9">
    <source>
        <dbReference type="Pfam" id="PF20730"/>
    </source>
</evidence>
<accession>A0ABZ2TPS3</accession>
<dbReference type="EMBL" id="CP150496">
    <property type="protein sequence ID" value="WYW55036.1"/>
    <property type="molecule type" value="Genomic_DNA"/>
</dbReference>
<keyword evidence="6 7" id="KW-0472">Membrane</keyword>
<dbReference type="Pfam" id="PF04239">
    <property type="entry name" value="DUF421"/>
    <property type="match status" value="1"/>
</dbReference>
<evidence type="ECO:0000256" key="2">
    <source>
        <dbReference type="ARBA" id="ARBA00006448"/>
    </source>
</evidence>
<evidence type="ECO:0000256" key="4">
    <source>
        <dbReference type="ARBA" id="ARBA00022692"/>
    </source>
</evidence>
<evidence type="ECO:0000313" key="10">
    <source>
        <dbReference type="EMBL" id="WYW55036.1"/>
    </source>
</evidence>
<dbReference type="PROSITE" id="PS51257">
    <property type="entry name" value="PROKAR_LIPOPROTEIN"/>
    <property type="match status" value="1"/>
</dbReference>
<keyword evidence="4 7" id="KW-0812">Transmembrane</keyword>
<name>A0ABZ2TPS3_9FLAO</name>
<feature type="domain" description="YetF-like N-terminal transmembrane" evidence="9">
    <location>
        <begin position="24"/>
        <end position="86"/>
    </location>
</feature>
<comment type="similarity">
    <text evidence="2">Belongs to the UPF0702 family.</text>
</comment>
<evidence type="ECO:0000256" key="3">
    <source>
        <dbReference type="ARBA" id="ARBA00022475"/>
    </source>
</evidence>
<dbReference type="InterPro" id="IPR048454">
    <property type="entry name" value="YetF_N"/>
</dbReference>
<keyword evidence="11" id="KW-1185">Reference proteome</keyword>
<dbReference type="Proteomes" id="UP001491088">
    <property type="component" value="Chromosome"/>
</dbReference>
<dbReference type="Pfam" id="PF20730">
    <property type="entry name" value="YetF_N"/>
    <property type="match status" value="1"/>
</dbReference>
<evidence type="ECO:0000259" key="8">
    <source>
        <dbReference type="Pfam" id="PF04239"/>
    </source>
</evidence>
<dbReference type="PANTHER" id="PTHR34582">
    <property type="entry name" value="UPF0702 TRANSMEMBRANE PROTEIN YCAP"/>
    <property type="match status" value="1"/>
</dbReference>
<dbReference type="PANTHER" id="PTHR34582:SF6">
    <property type="entry name" value="UPF0702 TRANSMEMBRANE PROTEIN YCAP"/>
    <property type="match status" value="1"/>
</dbReference>
<feature type="transmembrane region" description="Helical" evidence="7">
    <location>
        <begin position="67"/>
        <end position="87"/>
    </location>
</feature>
<comment type="subcellular location">
    <subcellularLocation>
        <location evidence="1">Cell membrane</location>
        <topology evidence="1">Multi-pass membrane protein</topology>
    </subcellularLocation>
</comment>
<reference evidence="10 11" key="1">
    <citation type="submission" date="2024-03" db="EMBL/GenBank/DDBJ databases">
        <authorList>
            <person name="Cao K."/>
        </authorList>
    </citation>
    <scope>NUCLEOTIDE SEQUENCE [LARGE SCALE GENOMIC DNA]</scope>
    <source>
        <strain evidence="10 11">MCCC 1K00696</strain>
    </source>
</reference>
<feature type="domain" description="YetF C-terminal" evidence="8">
    <location>
        <begin position="89"/>
        <end position="161"/>
    </location>
</feature>
<evidence type="ECO:0000256" key="1">
    <source>
        <dbReference type="ARBA" id="ARBA00004651"/>
    </source>
</evidence>
<evidence type="ECO:0000256" key="7">
    <source>
        <dbReference type="SAM" id="Phobius"/>
    </source>
</evidence>
<proteinExistence type="inferred from homology"/>
<dbReference type="InterPro" id="IPR023090">
    <property type="entry name" value="UPF0702_alpha/beta_dom_sf"/>
</dbReference>
<evidence type="ECO:0000313" key="11">
    <source>
        <dbReference type="Proteomes" id="UP001491088"/>
    </source>
</evidence>
<keyword evidence="5 7" id="KW-1133">Transmembrane helix</keyword>
<sequence>MKEWIFTNYNTLQFIFISCLGIYIIIILLTKIFGKRSFSKMSSFDFACTIAIGSIIASTLLSKSVSLFEGVFGLTTIYVLQGITAYLRRFQFFRNIVDNEPLFLMKNDQILWENLKKAQVTEGDLRAKLREANVLKLSEVKAVIFETTCDISVLHSSEELSVDDWLIKDVLDL</sequence>
<dbReference type="RefSeq" id="WP_340932304.1">
    <property type="nucleotide sequence ID" value="NZ_CP150496.1"/>
</dbReference>
<keyword evidence="3" id="KW-1003">Cell membrane</keyword>
<organism evidence="10 11">
    <name type="scientific">Polaribacter marinaquae</name>
    <dbReference type="NCBI Taxonomy" id="1642819"/>
    <lineage>
        <taxon>Bacteria</taxon>
        <taxon>Pseudomonadati</taxon>
        <taxon>Bacteroidota</taxon>
        <taxon>Flavobacteriia</taxon>
        <taxon>Flavobacteriales</taxon>
        <taxon>Flavobacteriaceae</taxon>
    </lineage>
</organism>
<evidence type="ECO:0000256" key="5">
    <source>
        <dbReference type="ARBA" id="ARBA00022989"/>
    </source>
</evidence>
<dbReference type="Gene3D" id="3.30.240.20">
    <property type="entry name" value="bsu07140 like domains"/>
    <property type="match status" value="1"/>
</dbReference>
<gene>
    <name evidence="10" type="ORF">WG950_10905</name>
</gene>
<dbReference type="InterPro" id="IPR007353">
    <property type="entry name" value="DUF421"/>
</dbReference>
<protein>
    <submittedName>
        <fullName evidence="10">YetF domain-containing protein</fullName>
    </submittedName>
</protein>
<feature type="transmembrane region" description="Helical" evidence="7">
    <location>
        <begin position="42"/>
        <end position="61"/>
    </location>
</feature>
<feature type="transmembrane region" description="Helical" evidence="7">
    <location>
        <begin position="12"/>
        <end position="30"/>
    </location>
</feature>
<evidence type="ECO:0000256" key="6">
    <source>
        <dbReference type="ARBA" id="ARBA00023136"/>
    </source>
</evidence>